<reference evidence="5" key="3">
    <citation type="submission" date="2025-09" db="UniProtKB">
        <authorList>
            <consortium name="Ensembl"/>
        </authorList>
    </citation>
    <scope>IDENTIFICATION</scope>
</reference>
<dbReference type="InterPro" id="IPR036770">
    <property type="entry name" value="Ankyrin_rpt-contain_sf"/>
</dbReference>
<dbReference type="PROSITE" id="PS50297">
    <property type="entry name" value="ANK_REP_REGION"/>
    <property type="match status" value="3"/>
</dbReference>
<feature type="repeat" description="ANK" evidence="3">
    <location>
        <begin position="87"/>
        <end position="119"/>
    </location>
</feature>
<dbReference type="OrthoDB" id="5402602at2759"/>
<keyword evidence="2 3" id="KW-0040">ANK repeat</keyword>
<keyword evidence="1" id="KW-0677">Repeat</keyword>
<accession>A0A667WQQ9</accession>
<dbReference type="Pfam" id="PF12796">
    <property type="entry name" value="Ank_2"/>
    <property type="match status" value="1"/>
</dbReference>
<dbReference type="Proteomes" id="UP000472263">
    <property type="component" value="Chromosome 2"/>
</dbReference>
<keyword evidence="6" id="KW-1185">Reference proteome</keyword>
<dbReference type="PANTHER" id="PTHR24201">
    <property type="entry name" value="ANK_REP_REGION DOMAIN-CONTAINING PROTEIN"/>
    <property type="match status" value="1"/>
</dbReference>
<name>A0A667WQQ9_9TELE</name>
<evidence type="ECO:0000313" key="5">
    <source>
        <dbReference type="Ensembl" id="ENSMMDP00005003913.1"/>
    </source>
</evidence>
<feature type="region of interest" description="Disordered" evidence="4">
    <location>
        <begin position="270"/>
        <end position="325"/>
    </location>
</feature>
<proteinExistence type="predicted"/>
<feature type="repeat" description="ANK" evidence="3">
    <location>
        <begin position="120"/>
        <end position="152"/>
    </location>
</feature>
<dbReference type="PROSITE" id="PS50088">
    <property type="entry name" value="ANK_REPEAT"/>
    <property type="match status" value="3"/>
</dbReference>
<reference evidence="5" key="1">
    <citation type="submission" date="2019-06" db="EMBL/GenBank/DDBJ databases">
        <authorList>
            <consortium name="Wellcome Sanger Institute Data Sharing"/>
        </authorList>
    </citation>
    <scope>NUCLEOTIDE SEQUENCE [LARGE SCALE GENOMIC DNA]</scope>
</reference>
<evidence type="ECO:0000313" key="6">
    <source>
        <dbReference type="Proteomes" id="UP000472263"/>
    </source>
</evidence>
<dbReference type="Pfam" id="PF00023">
    <property type="entry name" value="Ank"/>
    <property type="match status" value="1"/>
</dbReference>
<reference evidence="5" key="2">
    <citation type="submission" date="2025-08" db="UniProtKB">
        <authorList>
            <consortium name="Ensembl"/>
        </authorList>
    </citation>
    <scope>IDENTIFICATION</scope>
</reference>
<dbReference type="AlphaFoldDB" id="A0A667WQQ9"/>
<dbReference type="InParanoid" id="A0A667WQQ9"/>
<dbReference type="PRINTS" id="PR01415">
    <property type="entry name" value="ANKYRIN"/>
</dbReference>
<dbReference type="GeneTree" id="ENSGT00940000156564"/>
<evidence type="ECO:0000256" key="1">
    <source>
        <dbReference type="ARBA" id="ARBA00022737"/>
    </source>
</evidence>
<dbReference type="Gene3D" id="1.25.40.20">
    <property type="entry name" value="Ankyrin repeat-containing domain"/>
    <property type="match status" value="1"/>
</dbReference>
<dbReference type="InterPro" id="IPR002110">
    <property type="entry name" value="Ankyrin_rpt"/>
</dbReference>
<dbReference type="InterPro" id="IPR050776">
    <property type="entry name" value="Ank_Repeat/CDKN_Inhibitor"/>
</dbReference>
<gene>
    <name evidence="5" type="primary">ANKRD10</name>
    <name evidence="5" type="synonym">ankrd10a</name>
</gene>
<feature type="repeat" description="ANK" evidence="3">
    <location>
        <begin position="53"/>
        <end position="85"/>
    </location>
</feature>
<feature type="compositionally biased region" description="Polar residues" evidence="4">
    <location>
        <begin position="302"/>
        <end position="314"/>
    </location>
</feature>
<protein>
    <submittedName>
        <fullName evidence="5">Ankyrin repeat domain 10a</fullName>
    </submittedName>
</protein>
<dbReference type="PANTHER" id="PTHR24201:SF17">
    <property type="entry name" value="ANKYRIN REPEAT DOMAIN-CONTAINING PROTEIN 10-LIKE ISOFORM X1"/>
    <property type="match status" value="1"/>
</dbReference>
<evidence type="ECO:0000256" key="3">
    <source>
        <dbReference type="PROSITE-ProRule" id="PRU00023"/>
    </source>
</evidence>
<sequence length="407" mass="43586">MSVGVESGFSSDEVLTNGFPVHRACRDGDVGALVLLLQHVSNQAHLTAEDSCYGWTPKHWAAHYGQLECVVRLVQMGCEVNTTTSRFNQTATHIAAFGGHPQCVVWLLQAGADVNRQDYVGETPIHKAARSGSLNCIQVLLLGGAKPHLKNASGQTAADLAHAQGFQECFQLLSNTQNHHLQLNGLHANGALNGNSAPCGQGLLSGVANRKRLLDDVESAHTKKARTDSVDVALWLQNGGGEELESMNVESAHDLNSDDDTMSGRHIVPTDTTTNGYHHVLPRADPGNTDPRKSLSEKWAPSTENILSSQTANQEAAEGPGQRRSADMCGSLHLTGSPSSCISHRPAWGLLAADCGDSLHYGHYHGFGDTAEDLTDTSSRLEHSRSVGVEQRYNEAVVSAVQLYHGS</sequence>
<evidence type="ECO:0000256" key="2">
    <source>
        <dbReference type="ARBA" id="ARBA00023043"/>
    </source>
</evidence>
<evidence type="ECO:0000256" key="4">
    <source>
        <dbReference type="SAM" id="MobiDB-lite"/>
    </source>
</evidence>
<dbReference type="Ensembl" id="ENSMMDT00005004022.1">
    <property type="protein sequence ID" value="ENSMMDP00005003913.1"/>
    <property type="gene ID" value="ENSMMDG00005002179.1"/>
</dbReference>
<dbReference type="SUPFAM" id="SSF48403">
    <property type="entry name" value="Ankyrin repeat"/>
    <property type="match status" value="1"/>
</dbReference>
<organism evidence="5 6">
    <name type="scientific">Myripristis murdjan</name>
    <name type="common">pinecone soldierfish</name>
    <dbReference type="NCBI Taxonomy" id="586833"/>
    <lineage>
        <taxon>Eukaryota</taxon>
        <taxon>Metazoa</taxon>
        <taxon>Chordata</taxon>
        <taxon>Craniata</taxon>
        <taxon>Vertebrata</taxon>
        <taxon>Euteleostomi</taxon>
        <taxon>Actinopterygii</taxon>
        <taxon>Neopterygii</taxon>
        <taxon>Teleostei</taxon>
        <taxon>Neoteleostei</taxon>
        <taxon>Acanthomorphata</taxon>
        <taxon>Holocentriformes</taxon>
        <taxon>Holocentridae</taxon>
        <taxon>Myripristis</taxon>
    </lineage>
</organism>
<dbReference type="SMART" id="SM00248">
    <property type="entry name" value="ANK"/>
    <property type="match status" value="4"/>
</dbReference>